<evidence type="ECO:0000256" key="1">
    <source>
        <dbReference type="ARBA" id="ARBA00003181"/>
    </source>
</evidence>
<evidence type="ECO:0000256" key="7">
    <source>
        <dbReference type="ARBA" id="ARBA00046611"/>
    </source>
</evidence>
<dbReference type="InterPro" id="IPR004130">
    <property type="entry name" value="Gpn"/>
</dbReference>
<comment type="similarity">
    <text evidence="2 8">Belongs to the GPN-loop GTPase family.</text>
</comment>
<dbReference type="Gene3D" id="3.40.50.300">
    <property type="entry name" value="P-loop containing nucleotide triphosphate hydrolases"/>
    <property type="match status" value="1"/>
</dbReference>
<evidence type="ECO:0000256" key="3">
    <source>
        <dbReference type="ARBA" id="ARBA00014588"/>
    </source>
</evidence>
<dbReference type="FunFam" id="3.40.50.300:FF:000338">
    <property type="entry name" value="GPN-loop GTPase 2"/>
    <property type="match status" value="1"/>
</dbReference>
<name>A0A8S9ZVE8_9BILA</name>
<keyword evidence="5 8" id="KW-0378">Hydrolase</keyword>
<dbReference type="EMBL" id="JABEBT010000023">
    <property type="protein sequence ID" value="KAF7637123.1"/>
    <property type="molecule type" value="Genomic_DNA"/>
</dbReference>
<dbReference type="PANTHER" id="PTHR21231">
    <property type="entry name" value="XPA-BINDING PROTEIN 1-RELATED"/>
    <property type="match status" value="1"/>
</dbReference>
<evidence type="ECO:0000256" key="5">
    <source>
        <dbReference type="ARBA" id="ARBA00022801"/>
    </source>
</evidence>
<dbReference type="AlphaFoldDB" id="A0A8S9ZVE8"/>
<keyword evidence="10" id="KW-1185">Reference proteome</keyword>
<gene>
    <name evidence="9" type="ORF">Mgra_00003511</name>
</gene>
<keyword evidence="6 8" id="KW-0342">GTP-binding</keyword>
<keyword evidence="4 8" id="KW-0547">Nucleotide-binding</keyword>
<dbReference type="GO" id="GO:0003924">
    <property type="term" value="F:GTPase activity"/>
    <property type="evidence" value="ECO:0007669"/>
    <property type="project" value="TreeGrafter"/>
</dbReference>
<comment type="function">
    <text evidence="1 8">Small GTPase required for proper localization of RNA polymerase II and III (RNAPII and RNAPIII). May act at an RNAP assembly step prior to nuclear import.</text>
</comment>
<evidence type="ECO:0000256" key="8">
    <source>
        <dbReference type="RuleBase" id="RU365059"/>
    </source>
</evidence>
<dbReference type="CDD" id="cd17871">
    <property type="entry name" value="GPN2"/>
    <property type="match status" value="1"/>
</dbReference>
<evidence type="ECO:0000313" key="10">
    <source>
        <dbReference type="Proteomes" id="UP000605970"/>
    </source>
</evidence>
<sequence>MDTFYGQLVIGAPGAGKTTYCNALQQIFKSIKRPYVLVNLDPANENMPFETHVDINELISVNDVMEQCNLGPNGALLYCMQTLATNLHWLEERLEEFRGFYLVIDMPGQMELYCSDDSVRKIINWFNQMHWQICAVYLNDSTYINDSGKFISVILSSLMSMINLEMTQINVLSKVDLLSNDLPFELDYYQELPDLKHLLDLLDEHPALSTYKNLNQQLCDLIENYGLVGFTSLNINQKDSLLSLLRMADDANGFTIASLDCEDLRNVFLKN</sequence>
<evidence type="ECO:0000313" key="9">
    <source>
        <dbReference type="EMBL" id="KAF7637123.1"/>
    </source>
</evidence>
<accession>A0A8S9ZVE8</accession>
<evidence type="ECO:0000256" key="2">
    <source>
        <dbReference type="ARBA" id="ARBA00005290"/>
    </source>
</evidence>
<dbReference type="Proteomes" id="UP000605970">
    <property type="component" value="Unassembled WGS sequence"/>
</dbReference>
<comment type="caution">
    <text evidence="9">The sequence shown here is derived from an EMBL/GenBank/DDBJ whole genome shotgun (WGS) entry which is preliminary data.</text>
</comment>
<dbReference type="InterPro" id="IPR027417">
    <property type="entry name" value="P-loop_NTPase"/>
</dbReference>
<dbReference type="PANTHER" id="PTHR21231:SF3">
    <property type="entry name" value="GPN-LOOP GTPASE 2"/>
    <property type="match status" value="1"/>
</dbReference>
<dbReference type="OrthoDB" id="5839at2759"/>
<dbReference type="Pfam" id="PF03029">
    <property type="entry name" value="ATP_bind_1"/>
    <property type="match status" value="1"/>
</dbReference>
<protein>
    <recommendedName>
        <fullName evidence="3 8">GPN-loop GTPase 2</fullName>
    </recommendedName>
</protein>
<dbReference type="SUPFAM" id="SSF52540">
    <property type="entry name" value="P-loop containing nucleoside triphosphate hydrolases"/>
    <property type="match status" value="1"/>
</dbReference>
<proteinExistence type="inferred from homology"/>
<reference evidence="9" key="1">
    <citation type="journal article" date="2020" name="Ecol. Evol.">
        <title>Genome structure and content of the rice root-knot nematode (Meloidogyne graminicola).</title>
        <authorList>
            <person name="Phan N.T."/>
            <person name="Danchin E.G.J."/>
            <person name="Klopp C."/>
            <person name="Perfus-Barbeoch L."/>
            <person name="Kozlowski D.K."/>
            <person name="Koutsovoulos G.D."/>
            <person name="Lopez-Roques C."/>
            <person name="Bouchez O."/>
            <person name="Zahm M."/>
            <person name="Besnard G."/>
            <person name="Bellafiore S."/>
        </authorList>
    </citation>
    <scope>NUCLEOTIDE SEQUENCE</scope>
    <source>
        <strain evidence="9">VN-18</strain>
    </source>
</reference>
<organism evidence="9 10">
    <name type="scientific">Meloidogyne graminicola</name>
    <dbReference type="NCBI Taxonomy" id="189291"/>
    <lineage>
        <taxon>Eukaryota</taxon>
        <taxon>Metazoa</taxon>
        <taxon>Ecdysozoa</taxon>
        <taxon>Nematoda</taxon>
        <taxon>Chromadorea</taxon>
        <taxon>Rhabditida</taxon>
        <taxon>Tylenchina</taxon>
        <taxon>Tylenchomorpha</taxon>
        <taxon>Tylenchoidea</taxon>
        <taxon>Meloidogynidae</taxon>
        <taxon>Meloidogyninae</taxon>
        <taxon>Meloidogyne</taxon>
    </lineage>
</organism>
<comment type="subunit">
    <text evidence="7">Heterodimers with GPN1 or GPN3. Binds to RNA polymerase II (RNAPII).</text>
</comment>
<dbReference type="InterPro" id="IPR030231">
    <property type="entry name" value="Gpn2"/>
</dbReference>
<dbReference type="GO" id="GO:0005737">
    <property type="term" value="C:cytoplasm"/>
    <property type="evidence" value="ECO:0007669"/>
    <property type="project" value="TreeGrafter"/>
</dbReference>
<evidence type="ECO:0000256" key="6">
    <source>
        <dbReference type="ARBA" id="ARBA00023134"/>
    </source>
</evidence>
<evidence type="ECO:0000256" key="4">
    <source>
        <dbReference type="ARBA" id="ARBA00022741"/>
    </source>
</evidence>
<dbReference type="GO" id="GO:0005525">
    <property type="term" value="F:GTP binding"/>
    <property type="evidence" value="ECO:0007669"/>
    <property type="project" value="UniProtKB-KW"/>
</dbReference>